<dbReference type="EMBL" id="JABCJF010000004">
    <property type="protein sequence ID" value="NMR34330.1"/>
    <property type="molecule type" value="Genomic_DNA"/>
</dbReference>
<dbReference type="GO" id="GO:0003677">
    <property type="term" value="F:DNA binding"/>
    <property type="evidence" value="ECO:0007669"/>
    <property type="project" value="InterPro"/>
</dbReference>
<feature type="transmembrane region" description="Helical" evidence="2">
    <location>
        <begin position="12"/>
        <end position="31"/>
    </location>
</feature>
<dbReference type="Gene3D" id="3.40.50.2300">
    <property type="match status" value="1"/>
</dbReference>
<keyword evidence="2" id="KW-0472">Membrane</keyword>
<organism evidence="4 5">
    <name type="scientific">Chryseobacterium aquaticum</name>
    <dbReference type="NCBI Taxonomy" id="452084"/>
    <lineage>
        <taxon>Bacteria</taxon>
        <taxon>Pseudomonadati</taxon>
        <taxon>Bacteroidota</taxon>
        <taxon>Flavobacteriia</taxon>
        <taxon>Flavobacteriales</taxon>
        <taxon>Weeksellaceae</taxon>
        <taxon>Chryseobacterium group</taxon>
        <taxon>Chryseobacterium</taxon>
    </lineage>
</organism>
<sequence length="486" mass="56257">MDGNYYMIHDYLIFGGVFAIFALITVSIYLYSQNQSFKKKNIKLSETNKLIEQRLNEVQLEHLGTKLNPHLFKNILNSVQSHAYQNYMSLDKLANVLDYILYESNNKFVSPKEEFSFALSLIEINKIKINPLFDFRIKSKIDKSDPMYEEKVFAPLISVDLIENTFKHTDFLSQDSFISIYLELENRIFTMKVSNKASLKNVLEKEHSGFGSQSLDQRLKMIYHNFYNLNKSSKNGIFTAELKINLGEFSDKVRILDDEILAISYLKLLCEQIENVEVIKAFNDPKIFLKEINSLDCNVCILDIEMPGMNGLQVAELISDSKKIIFTTAYKEYAAEAFDLNVVDYVRKPIKKERLIQAFEKIKEINTNSAKKNFIEWNTNIGKTVIFTQQISYIKTSEIDSRDKEILLKDNSVIVLKNLNFKSILEMLPSKDFVQINKKEIIAISSIKVFSTSEIVTNIKINHENFLKLHIGESYRNALLEVFGNM</sequence>
<dbReference type="SMART" id="SM00448">
    <property type="entry name" value="REC"/>
    <property type="match status" value="1"/>
</dbReference>
<gene>
    <name evidence="4" type="ORF">HIO71_08920</name>
</gene>
<proteinExistence type="predicted"/>
<dbReference type="PANTHER" id="PTHR34220">
    <property type="entry name" value="SENSOR HISTIDINE KINASE YPDA"/>
    <property type="match status" value="1"/>
</dbReference>
<name>A0A848N6T0_9FLAO</name>
<dbReference type="PANTHER" id="PTHR34220:SF7">
    <property type="entry name" value="SENSOR HISTIDINE KINASE YPDA"/>
    <property type="match status" value="1"/>
</dbReference>
<accession>A0A848N6T0</accession>
<dbReference type="Proteomes" id="UP000548067">
    <property type="component" value="Unassembled WGS sequence"/>
</dbReference>
<evidence type="ECO:0000259" key="3">
    <source>
        <dbReference type="PROSITE" id="PS50110"/>
    </source>
</evidence>
<evidence type="ECO:0000256" key="1">
    <source>
        <dbReference type="PROSITE-ProRule" id="PRU00169"/>
    </source>
</evidence>
<evidence type="ECO:0000313" key="5">
    <source>
        <dbReference type="Proteomes" id="UP000548067"/>
    </source>
</evidence>
<dbReference type="InterPro" id="IPR010559">
    <property type="entry name" value="Sig_transdc_His_kin_internal"/>
</dbReference>
<feature type="domain" description="Response regulatory" evidence="3">
    <location>
        <begin position="252"/>
        <end position="363"/>
    </location>
</feature>
<keyword evidence="2" id="KW-1133">Transmembrane helix</keyword>
<comment type="caution">
    <text evidence="4">The sequence shown here is derived from an EMBL/GenBank/DDBJ whole genome shotgun (WGS) entry which is preliminary data.</text>
</comment>
<protein>
    <submittedName>
        <fullName evidence="4">Response regulator</fullName>
    </submittedName>
</protein>
<dbReference type="GO" id="GO:0000155">
    <property type="term" value="F:phosphorelay sensor kinase activity"/>
    <property type="evidence" value="ECO:0007669"/>
    <property type="project" value="InterPro"/>
</dbReference>
<dbReference type="PROSITE" id="PS50110">
    <property type="entry name" value="RESPONSE_REGULATORY"/>
    <property type="match status" value="1"/>
</dbReference>
<keyword evidence="1" id="KW-0597">Phosphoprotein</keyword>
<dbReference type="InterPro" id="IPR001789">
    <property type="entry name" value="Sig_transdc_resp-reg_receiver"/>
</dbReference>
<dbReference type="Pfam" id="PF06580">
    <property type="entry name" value="His_kinase"/>
    <property type="match status" value="1"/>
</dbReference>
<evidence type="ECO:0000313" key="4">
    <source>
        <dbReference type="EMBL" id="NMR34330.1"/>
    </source>
</evidence>
<dbReference type="GO" id="GO:0016020">
    <property type="term" value="C:membrane"/>
    <property type="evidence" value="ECO:0007669"/>
    <property type="project" value="InterPro"/>
</dbReference>
<keyword evidence="2" id="KW-0812">Transmembrane</keyword>
<dbReference type="InterPro" id="IPR011006">
    <property type="entry name" value="CheY-like_superfamily"/>
</dbReference>
<reference evidence="4 5" key="1">
    <citation type="submission" date="2020-04" db="EMBL/GenBank/DDBJ databases">
        <title>Genome analysis and antimicrobial resistance characteristics of Chryseobacterium aquaticum isolated from farmed salmonids.</title>
        <authorList>
            <person name="Saticioglu I.B."/>
            <person name="Duman M."/>
            <person name="Altun S."/>
        </authorList>
    </citation>
    <scope>NUCLEOTIDE SEQUENCE [LARGE SCALE GENOMIC DNA]</scope>
    <source>
        <strain evidence="4 5">C-174</strain>
    </source>
</reference>
<dbReference type="AlphaFoldDB" id="A0A848N6T0"/>
<dbReference type="InterPro" id="IPR050640">
    <property type="entry name" value="Bact_2-comp_sensor_kinase"/>
</dbReference>
<dbReference type="Pfam" id="PF00072">
    <property type="entry name" value="Response_reg"/>
    <property type="match status" value="1"/>
</dbReference>
<feature type="modified residue" description="4-aspartylphosphate" evidence="1">
    <location>
        <position position="303"/>
    </location>
</feature>
<evidence type="ECO:0000256" key="2">
    <source>
        <dbReference type="SAM" id="Phobius"/>
    </source>
</evidence>
<dbReference type="InterPro" id="IPR007492">
    <property type="entry name" value="LytTR_DNA-bd_dom"/>
</dbReference>
<dbReference type="SMART" id="SM00850">
    <property type="entry name" value="LytTR"/>
    <property type="match status" value="1"/>
</dbReference>
<dbReference type="SUPFAM" id="SSF52172">
    <property type="entry name" value="CheY-like"/>
    <property type="match status" value="1"/>
</dbReference>